<organism evidence="3 4">
    <name type="scientific">Piscirickettsia salmonis</name>
    <dbReference type="NCBI Taxonomy" id="1238"/>
    <lineage>
        <taxon>Bacteria</taxon>
        <taxon>Pseudomonadati</taxon>
        <taxon>Pseudomonadota</taxon>
        <taxon>Gammaproteobacteria</taxon>
        <taxon>Thiotrichales</taxon>
        <taxon>Piscirickettsiaceae</taxon>
        <taxon>Piscirickettsia</taxon>
    </lineage>
</organism>
<dbReference type="RefSeq" id="WP_027242737.1">
    <property type="nucleotide sequence ID" value="NZ_CP012508.1"/>
</dbReference>
<comment type="similarity">
    <text evidence="1">Belongs to the bacterial solute-binding protein 3 family.</text>
</comment>
<evidence type="ECO:0000313" key="4">
    <source>
        <dbReference type="Proteomes" id="UP000029558"/>
    </source>
</evidence>
<reference evidence="3 4" key="1">
    <citation type="journal article" date="2014" name="Genome Announc.">
        <title>Comparative Genome Analysis of Two Isolates of the Fish Pathogen Piscirickettsia salmonis from Different Hosts Reveals Major Differences in Virulence-Associated Secretion Systems.</title>
        <authorList>
            <person name="Bohle H."/>
            <person name="Henriquez P."/>
            <person name="Grothusen H."/>
            <person name="Navas E."/>
            <person name="Sandoval A."/>
            <person name="Bustamante F."/>
            <person name="Bustos P."/>
            <person name="Mancilla M."/>
        </authorList>
    </citation>
    <scope>NUCLEOTIDE SEQUENCE [LARGE SCALE GENOMIC DNA]</scope>
    <source>
        <strain evidence="4">B1-32597</strain>
    </source>
</reference>
<dbReference type="SMART" id="SM00062">
    <property type="entry name" value="PBPb"/>
    <property type="match status" value="1"/>
</dbReference>
<name>A0A1L6TGN9_PISSA</name>
<accession>A0A1L6TGN9</accession>
<evidence type="ECO:0000313" key="3">
    <source>
        <dbReference type="EMBL" id="ALB21566.1"/>
    </source>
</evidence>
<gene>
    <name evidence="3" type="ORF">KU39_382</name>
</gene>
<dbReference type="SUPFAM" id="SSF53850">
    <property type="entry name" value="Periplasmic binding protein-like II"/>
    <property type="match status" value="1"/>
</dbReference>
<evidence type="ECO:0000256" key="2">
    <source>
        <dbReference type="ARBA" id="ARBA00022729"/>
    </source>
</evidence>
<dbReference type="Proteomes" id="UP000029558">
    <property type="component" value="Chromosome"/>
</dbReference>
<dbReference type="PANTHER" id="PTHR35936:SF6">
    <property type="entry name" value="AMINO ACID ABC TRANSPORTER SUBSTRATE-BINDING PAAT FAMILY PROTEIN"/>
    <property type="match status" value="1"/>
</dbReference>
<dbReference type="Pfam" id="PF00497">
    <property type="entry name" value="SBP_bac_3"/>
    <property type="match status" value="1"/>
</dbReference>
<protein>
    <submittedName>
        <fullName evidence="3">Bacterial extracellular solute-binding s, 3 family protein</fullName>
    </submittedName>
</protein>
<dbReference type="PANTHER" id="PTHR35936">
    <property type="entry name" value="MEMBRANE-BOUND LYTIC MUREIN TRANSGLYCOSYLASE F"/>
    <property type="match status" value="1"/>
</dbReference>
<dbReference type="EMBL" id="CP012508">
    <property type="protein sequence ID" value="ALB21566.1"/>
    <property type="molecule type" value="Genomic_DNA"/>
</dbReference>
<dbReference type="InterPro" id="IPR001638">
    <property type="entry name" value="Solute-binding_3/MltF_N"/>
</dbReference>
<dbReference type="OrthoDB" id="370676at2"/>
<dbReference type="AlphaFoldDB" id="A0A1L6TGN9"/>
<proteinExistence type="inferred from homology"/>
<evidence type="ECO:0000256" key="1">
    <source>
        <dbReference type="ARBA" id="ARBA00010333"/>
    </source>
</evidence>
<dbReference type="Gene3D" id="3.40.190.10">
    <property type="entry name" value="Periplasmic binding protein-like II"/>
    <property type="match status" value="2"/>
</dbReference>
<keyword evidence="2" id="KW-0732">Signal</keyword>
<sequence>MKIKITSLYQLLYNQSLNIFLLMLMFILLLSHSLLSSLSFAQSSLKTEQSDSENILACKQITIGGHPSYPPIEWVVHNQLDGAGVNIAKAIFNKLNIAVTTKNLGNILAMLEALQSNPTINMTTSIFYTAPRTQYLHYIQPAYAYDELAVFTRKDETFSFHSWHDLKNKKGASTLGTTTGNPELDQILNDKLQVQPIQRVNLAFHKLAKYRIDYVIAPKFTGIIEIKKEFSKTIIALDKPFSAAGIYFAFAKHASCKQLYQRFSQELTQMIQQGKIKQLISQAYASYAYQDRLGIITKEYDESEK</sequence>